<evidence type="ECO:0000313" key="1">
    <source>
        <dbReference type="EMBL" id="QJC95198.1"/>
    </source>
</evidence>
<reference evidence="1 2" key="1">
    <citation type="submission" date="2020-04" db="EMBL/GenBank/DDBJ databases">
        <title>Plant growth promoting and environmental Bacillus: genomic and epigenetic comparison.</title>
        <authorList>
            <person name="Reva O.N."/>
            <person name="Lutz S."/>
            <person name="Ahrens C.H."/>
        </authorList>
    </citation>
    <scope>NUCLEOTIDE SEQUENCE [LARGE SCALE GENOMIC DNA]</scope>
    <source>
        <strain evidence="1 2">UCMB5075</strain>
    </source>
</reference>
<keyword evidence="2" id="KW-1185">Reference proteome</keyword>
<evidence type="ECO:0000313" key="2">
    <source>
        <dbReference type="Proteomes" id="UP000501048"/>
    </source>
</evidence>
<gene>
    <name evidence="1" type="primary">fkbH</name>
    <name evidence="1" type="ORF">HC660_07010</name>
</gene>
<name>A0ABX6LUS2_BACMO</name>
<organism evidence="1 2">
    <name type="scientific">Bacillus mojavensis</name>
    <dbReference type="NCBI Taxonomy" id="72360"/>
    <lineage>
        <taxon>Bacteria</taxon>
        <taxon>Bacillati</taxon>
        <taxon>Bacillota</taxon>
        <taxon>Bacilli</taxon>
        <taxon>Bacillales</taxon>
        <taxon>Bacillaceae</taxon>
        <taxon>Bacillus</taxon>
    </lineage>
</organism>
<dbReference type="GeneID" id="76981380"/>
<dbReference type="Proteomes" id="UP000501048">
    <property type="component" value="Chromosome"/>
</dbReference>
<sequence length="81" mass="9515">MYVEDDHRRESEEQFEGPSDQFISSLNIKFTISYAQESNLQRAEELTVRMNQLNASGKHTIMRSYIISKVGFSYAFRLRAF</sequence>
<proteinExistence type="predicted"/>
<dbReference type="EMBL" id="CP051464">
    <property type="protein sequence ID" value="QJC95198.1"/>
    <property type="molecule type" value="Genomic_DNA"/>
</dbReference>
<protein>
    <submittedName>
        <fullName evidence="1">FkbH protein</fullName>
    </submittedName>
</protein>
<dbReference type="RefSeq" id="WP_244956482.1">
    <property type="nucleotide sequence ID" value="NZ_CP051464.1"/>
</dbReference>
<accession>A0ABX6LUS2</accession>